<evidence type="ECO:0000313" key="3">
    <source>
        <dbReference type="Proteomes" id="UP001476798"/>
    </source>
</evidence>
<proteinExistence type="predicted"/>
<keyword evidence="1" id="KW-0472">Membrane</keyword>
<dbReference type="Proteomes" id="UP001476798">
    <property type="component" value="Unassembled WGS sequence"/>
</dbReference>
<feature type="transmembrane region" description="Helical" evidence="1">
    <location>
        <begin position="46"/>
        <end position="69"/>
    </location>
</feature>
<accession>A0ABV0NB99</accession>
<keyword evidence="1" id="KW-1133">Transmembrane helix</keyword>
<protein>
    <submittedName>
        <fullName evidence="2">Uncharacterized protein</fullName>
    </submittedName>
</protein>
<organism evidence="2 3">
    <name type="scientific">Goodea atripinnis</name>
    <dbReference type="NCBI Taxonomy" id="208336"/>
    <lineage>
        <taxon>Eukaryota</taxon>
        <taxon>Metazoa</taxon>
        <taxon>Chordata</taxon>
        <taxon>Craniata</taxon>
        <taxon>Vertebrata</taxon>
        <taxon>Euteleostomi</taxon>
        <taxon>Actinopterygii</taxon>
        <taxon>Neopterygii</taxon>
        <taxon>Teleostei</taxon>
        <taxon>Neoteleostei</taxon>
        <taxon>Acanthomorphata</taxon>
        <taxon>Ovalentaria</taxon>
        <taxon>Atherinomorphae</taxon>
        <taxon>Cyprinodontiformes</taxon>
        <taxon>Goodeidae</taxon>
        <taxon>Goodea</taxon>
    </lineage>
</organism>
<reference evidence="2 3" key="1">
    <citation type="submission" date="2021-06" db="EMBL/GenBank/DDBJ databases">
        <authorList>
            <person name="Palmer J.M."/>
        </authorList>
    </citation>
    <scope>NUCLEOTIDE SEQUENCE [LARGE SCALE GENOMIC DNA]</scope>
    <source>
        <strain evidence="2 3">GA_2019</strain>
        <tissue evidence="2">Muscle</tissue>
    </source>
</reference>
<gene>
    <name evidence="2" type="ORF">GOODEAATRI_017178</name>
</gene>
<keyword evidence="3" id="KW-1185">Reference proteome</keyword>
<evidence type="ECO:0000313" key="2">
    <source>
        <dbReference type="EMBL" id="MEQ2168667.1"/>
    </source>
</evidence>
<keyword evidence="1" id="KW-0812">Transmembrane</keyword>
<comment type="caution">
    <text evidence="2">The sequence shown here is derived from an EMBL/GenBank/DDBJ whole genome shotgun (WGS) entry which is preliminary data.</text>
</comment>
<name>A0ABV0NB99_9TELE</name>
<sequence>MKCAFASLVPPSSGWSCCRGVGTDPGLVPGLTCATGGGGMAKTGGYLVHCVSLNASLAWGLLVLCLADFKKLIMQVGYRLEISLMSLNKKSNQFYFKYLLRNSL</sequence>
<evidence type="ECO:0000256" key="1">
    <source>
        <dbReference type="SAM" id="Phobius"/>
    </source>
</evidence>
<dbReference type="EMBL" id="JAHRIO010031362">
    <property type="protein sequence ID" value="MEQ2168667.1"/>
    <property type="molecule type" value="Genomic_DNA"/>
</dbReference>